<dbReference type="AlphaFoldDB" id="A0A136JAM8"/>
<dbReference type="EMBL" id="KQ964247">
    <property type="protein sequence ID" value="KXJ94098.1"/>
    <property type="molecule type" value="Genomic_DNA"/>
</dbReference>
<keyword evidence="2" id="KW-0812">Transmembrane</keyword>
<feature type="transmembrane region" description="Helical" evidence="2">
    <location>
        <begin position="436"/>
        <end position="458"/>
    </location>
</feature>
<dbReference type="Proteomes" id="UP000070501">
    <property type="component" value="Unassembled WGS sequence"/>
</dbReference>
<sequence length="927" mass="103349">MTSHSQSSRYPPSSRTHTPPTTSASQVTVVHDPHQHRPSAPSSPTEEYYSSSSPTQSTPVLPHAPSPPSILSDNETYGPQRVHGPSARLPPVQYVQEPMKPRPAVRFNTAQAPFSMAAAQDPSLARDFKDDLARAAGVVTPGVDDSPYIQYALHLMTKRHGEPADDDEGEHESERSPGTGIAYPGVQHTSPDATTGLGVFQPAPAYIPPNPAETRRTDRSRIASGHYAPIAPEPQTAASDPYSGHRAQRQISQQIPSEFQTVPLDRHDKVPRDAPQPVGDHEPLLARDSLLPRELRRWQAVPDTFDTETGSRNESLTYKPRILQTPSLLALAVLNICMIAALMFCAIYSRTQNGLWSYSGNLNNGDYFVFRILPQLLGAVVLVYSQCVTSVAFRIMPFAQLASDDARVRERAVFQPMYLKSFLLPKVMRDWKMTVIAVNTWLLNLTIPLLSSIFTVILKDGQWTWATGQAVTWTLVVLYAISTLSTLFMQFTWRRKRTGLRDGWDLRSLADFILLAAQSNSASKYRSTEVMATRDRMRDWFSGKDIERLGFWNAPESSDPWYGLGVEETIVDEKMSARLWARGQGDSMSVASGVSGMPIAQAVRSRYLPWCLRSGQVVSAALAATVLAVVLIAVSSAKLTSIRLGFLPTVPAGADRDIFSAANFLWTFVPSLLGMILFLAFQSFDLELRILTAWGELARQDGSRAETSLLLDYAAASMPWEATLKAIKNKHWRVAFVSFVAPGFILIPVLAGGMFIALTVSSSDPEVRMFPQMIAFGIFLGLLALYAVAFACLVPNRKQFRLPHAVSSLAEVLSFCSNHEIRNDTAFADFPQQKGRALERRDLEARLDVGQDWHRQGRWTFSYGRNNDERLGIKRYSRFTVNPRRLRQYDRRTRGELISQPMQQQQQPGFLKNDGNNRRQGYSPVQH</sequence>
<feature type="transmembrane region" description="Helical" evidence="2">
    <location>
        <begin position="470"/>
        <end position="491"/>
    </location>
</feature>
<feature type="compositionally biased region" description="Low complexity" evidence="1">
    <location>
        <begin position="1"/>
        <end position="25"/>
    </location>
</feature>
<dbReference type="PANTHER" id="PTHR37544">
    <property type="entry name" value="SPRAY-RELATED"/>
    <property type="match status" value="1"/>
</dbReference>
<keyword evidence="2" id="KW-0472">Membrane</keyword>
<proteinExistence type="predicted"/>
<feature type="transmembrane region" description="Helical" evidence="2">
    <location>
        <begin position="770"/>
        <end position="794"/>
    </location>
</feature>
<feature type="compositionally biased region" description="Low complexity" evidence="1">
    <location>
        <begin position="38"/>
        <end position="59"/>
    </location>
</feature>
<reference evidence="4" key="1">
    <citation type="submission" date="2016-02" db="EMBL/GenBank/DDBJ databases">
        <title>Draft genome sequence of Microdochium bolleyi, a fungal endophyte of beachgrass.</title>
        <authorList>
            <consortium name="DOE Joint Genome Institute"/>
            <person name="David A.S."/>
            <person name="May G."/>
            <person name="Haridas S."/>
            <person name="Lim J."/>
            <person name="Wang M."/>
            <person name="Labutti K."/>
            <person name="Lipzen A."/>
            <person name="Barry K."/>
            <person name="Grigoriev I.V."/>
        </authorList>
    </citation>
    <scope>NUCLEOTIDE SEQUENCE [LARGE SCALE GENOMIC DNA]</scope>
    <source>
        <strain evidence="4">J235TASD1</strain>
    </source>
</reference>
<dbReference type="OrthoDB" id="3057599at2759"/>
<keyword evidence="2" id="KW-1133">Transmembrane helix</keyword>
<dbReference type="InterPro" id="IPR021840">
    <property type="entry name" value="DUF3433"/>
</dbReference>
<feature type="transmembrane region" description="Helical" evidence="2">
    <location>
        <begin position="617"/>
        <end position="638"/>
    </location>
</feature>
<evidence type="ECO:0000256" key="2">
    <source>
        <dbReference type="SAM" id="Phobius"/>
    </source>
</evidence>
<organism evidence="3 4">
    <name type="scientific">Microdochium bolleyi</name>
    <dbReference type="NCBI Taxonomy" id="196109"/>
    <lineage>
        <taxon>Eukaryota</taxon>
        <taxon>Fungi</taxon>
        <taxon>Dikarya</taxon>
        <taxon>Ascomycota</taxon>
        <taxon>Pezizomycotina</taxon>
        <taxon>Sordariomycetes</taxon>
        <taxon>Xylariomycetidae</taxon>
        <taxon>Xylariales</taxon>
        <taxon>Microdochiaceae</taxon>
        <taxon>Microdochium</taxon>
    </lineage>
</organism>
<feature type="region of interest" description="Disordered" evidence="1">
    <location>
        <begin position="1"/>
        <end position="90"/>
    </location>
</feature>
<feature type="transmembrane region" description="Helical" evidence="2">
    <location>
        <begin position="734"/>
        <end position="758"/>
    </location>
</feature>
<evidence type="ECO:0000313" key="4">
    <source>
        <dbReference type="Proteomes" id="UP000070501"/>
    </source>
</evidence>
<protein>
    <recommendedName>
        <fullName evidence="5">Phosphoribosylaminoimidazole-succinocarboxamide synthase</fullName>
    </recommendedName>
</protein>
<keyword evidence="4" id="KW-1185">Reference proteome</keyword>
<feature type="transmembrane region" description="Helical" evidence="2">
    <location>
        <begin position="369"/>
        <end position="393"/>
    </location>
</feature>
<feature type="transmembrane region" description="Helical" evidence="2">
    <location>
        <begin position="328"/>
        <end position="349"/>
    </location>
</feature>
<dbReference type="Pfam" id="PF11915">
    <property type="entry name" value="DUF3433"/>
    <property type="match status" value="2"/>
</dbReference>
<feature type="compositionally biased region" description="Polar residues" evidence="1">
    <location>
        <begin position="918"/>
        <end position="927"/>
    </location>
</feature>
<feature type="transmembrane region" description="Helical" evidence="2">
    <location>
        <begin position="658"/>
        <end position="681"/>
    </location>
</feature>
<evidence type="ECO:0000313" key="3">
    <source>
        <dbReference type="EMBL" id="KXJ94098.1"/>
    </source>
</evidence>
<accession>A0A136JAM8</accession>
<evidence type="ECO:0000256" key="1">
    <source>
        <dbReference type="SAM" id="MobiDB-lite"/>
    </source>
</evidence>
<dbReference type="PANTHER" id="PTHR37544:SF1">
    <property type="entry name" value="PHOSPHORIBOSYLAMINOIMIDAZOLE-SUCCINOCARBOXAMIDE SYNTHASE"/>
    <property type="match status" value="1"/>
</dbReference>
<dbReference type="STRING" id="196109.A0A136JAM8"/>
<name>A0A136JAM8_9PEZI</name>
<feature type="region of interest" description="Disordered" evidence="1">
    <location>
        <begin position="160"/>
        <end position="248"/>
    </location>
</feature>
<gene>
    <name evidence="3" type="ORF">Micbo1qcDRAFT_231662</name>
</gene>
<dbReference type="InParanoid" id="A0A136JAM8"/>
<feature type="region of interest" description="Disordered" evidence="1">
    <location>
        <begin position="896"/>
        <end position="927"/>
    </location>
</feature>
<evidence type="ECO:0008006" key="5">
    <source>
        <dbReference type="Google" id="ProtNLM"/>
    </source>
</evidence>